<reference evidence="1" key="1">
    <citation type="submission" date="2018-02" db="EMBL/GenBank/DDBJ databases">
        <title>Rhizophora mucronata_Transcriptome.</title>
        <authorList>
            <person name="Meera S.P."/>
            <person name="Sreeshan A."/>
            <person name="Augustine A."/>
        </authorList>
    </citation>
    <scope>NUCLEOTIDE SEQUENCE</scope>
    <source>
        <tissue evidence="1">Leaf</tissue>
    </source>
</reference>
<sequence length="24" mass="2347">MLLPVVNGGAAMRTSGLAGDFVGL</sequence>
<name>A0A2P2KHH7_RHIMU</name>
<proteinExistence type="predicted"/>
<accession>A0A2P2KHH7</accession>
<organism evidence="1">
    <name type="scientific">Rhizophora mucronata</name>
    <name type="common">Asiatic mangrove</name>
    <dbReference type="NCBI Taxonomy" id="61149"/>
    <lineage>
        <taxon>Eukaryota</taxon>
        <taxon>Viridiplantae</taxon>
        <taxon>Streptophyta</taxon>
        <taxon>Embryophyta</taxon>
        <taxon>Tracheophyta</taxon>
        <taxon>Spermatophyta</taxon>
        <taxon>Magnoliopsida</taxon>
        <taxon>eudicotyledons</taxon>
        <taxon>Gunneridae</taxon>
        <taxon>Pentapetalae</taxon>
        <taxon>rosids</taxon>
        <taxon>fabids</taxon>
        <taxon>Malpighiales</taxon>
        <taxon>Rhizophoraceae</taxon>
        <taxon>Rhizophora</taxon>
    </lineage>
</organism>
<dbReference type="AlphaFoldDB" id="A0A2P2KHH7"/>
<dbReference type="EMBL" id="GGEC01024694">
    <property type="protein sequence ID" value="MBX05178.1"/>
    <property type="molecule type" value="Transcribed_RNA"/>
</dbReference>
<protein>
    <submittedName>
        <fullName evidence="1">Uncharacterized protein</fullName>
    </submittedName>
</protein>
<evidence type="ECO:0000313" key="1">
    <source>
        <dbReference type="EMBL" id="MBX05178.1"/>
    </source>
</evidence>